<dbReference type="InterPro" id="IPR020568">
    <property type="entry name" value="Ribosomal_Su5_D2-typ_SF"/>
</dbReference>
<dbReference type="InterPro" id="IPR036890">
    <property type="entry name" value="HATPase_C_sf"/>
</dbReference>
<feature type="compositionally biased region" description="Basic and acidic residues" evidence="5">
    <location>
        <begin position="209"/>
        <end position="226"/>
    </location>
</feature>
<dbReference type="PIRSF" id="PIRSF002583">
    <property type="entry name" value="Hsp90"/>
    <property type="match status" value="1"/>
</dbReference>
<proteinExistence type="inferred from homology"/>
<dbReference type="Pfam" id="PF00183">
    <property type="entry name" value="HSP90"/>
    <property type="match status" value="1"/>
</dbReference>
<evidence type="ECO:0000313" key="7">
    <source>
        <dbReference type="Proteomes" id="UP001244787"/>
    </source>
</evidence>
<dbReference type="PANTHER" id="PTHR11528">
    <property type="entry name" value="HEAT SHOCK PROTEIN 90 FAMILY MEMBER"/>
    <property type="match status" value="1"/>
</dbReference>
<keyword evidence="7" id="KW-1185">Reference proteome</keyword>
<keyword evidence="2" id="KW-0547">Nucleotide-binding</keyword>
<evidence type="ECO:0000256" key="3">
    <source>
        <dbReference type="ARBA" id="ARBA00022840"/>
    </source>
</evidence>
<evidence type="ECO:0000256" key="1">
    <source>
        <dbReference type="ARBA" id="ARBA00008239"/>
    </source>
</evidence>
<dbReference type="SUPFAM" id="SSF110942">
    <property type="entry name" value="HSP90 C-terminal domain"/>
    <property type="match status" value="1"/>
</dbReference>
<comment type="caution">
    <text evidence="6">The sequence shown here is derived from an EMBL/GenBank/DDBJ whole genome shotgun (WGS) entry which is preliminary data.</text>
</comment>
<keyword evidence="4" id="KW-0143">Chaperone</keyword>
<dbReference type="Gene3D" id="1.20.120.790">
    <property type="entry name" value="Heat shock protein 90, C-terminal domain"/>
    <property type="match status" value="1"/>
</dbReference>
<dbReference type="Pfam" id="PF13589">
    <property type="entry name" value="HATPase_c_3"/>
    <property type="match status" value="1"/>
</dbReference>
<dbReference type="Proteomes" id="UP001244787">
    <property type="component" value="Unassembled WGS sequence"/>
</dbReference>
<evidence type="ECO:0000256" key="5">
    <source>
        <dbReference type="SAM" id="MobiDB-lite"/>
    </source>
</evidence>
<evidence type="ECO:0000256" key="4">
    <source>
        <dbReference type="ARBA" id="ARBA00023186"/>
    </source>
</evidence>
<organism evidence="6 7">
    <name type="scientific">Aequorivita aurantiaca</name>
    <dbReference type="NCBI Taxonomy" id="3053356"/>
    <lineage>
        <taxon>Bacteria</taxon>
        <taxon>Pseudomonadati</taxon>
        <taxon>Bacteroidota</taxon>
        <taxon>Flavobacteriia</taxon>
        <taxon>Flavobacteriales</taxon>
        <taxon>Flavobacteriaceae</taxon>
        <taxon>Aequorivita</taxon>
    </lineage>
</organism>
<dbReference type="RefSeq" id="WP_290255454.1">
    <property type="nucleotide sequence ID" value="NZ_JAUGQQ010000014.1"/>
</dbReference>
<sequence length="630" mass="72288">MNKGTINVSVDNIFPLIKKFLYSDHEIFLRELISNATDATLKMKHLTNIGEADGVAYGNPIIEVKLDKKKKQLRIIDQGIGMTKDEVEKYINEIAFSGAEEFIEKYKDKNGKDAGIIGHFGLGFYSAFMVAEKVEIITKSFKDQPAVHWICDGSPEFTIEETDKKERGTEIILHIAEDSTEFLEENRIRELLVKYNKFMPIPIKFGTRTEKLPKPEGAKEDDKAPTEEVDNIINNPTPAWTKQPTELEDKDYKSFYRELYPMQFEEPLFHIHLNVDYPFNLTGILYFPKMTNDMSIQKDKIQLYQNQVFVTDNVEGIVPEFLTMLRGVIDSPDIPLNVSRSYLQADGAVKKISSYITRKVADKLKGLFNNDREGFEKKWNDIKIVIEYGMLTEDKFFEKAKDFALFPTVGNTYFTFSELKEKIKDVQTDKDGNLVILYASNKEEQHSYIEAAKEKGYEILLLDSPIVTHLLQKIEGSEEKISFVRVDSDHIESLIKKDETQISKLTDDEKESLKTFLDGVIPKEKFSVQLEALDSSANPFIITEPEFMRRMKDMQKTGGGGMFGMGGFPEMYNLIINTNHELVVEILNTKTEKKKERLVSQALDLAKLSKNLLKGEDLTAFIKRSYEMIK</sequence>
<dbReference type="SUPFAM" id="SSF54211">
    <property type="entry name" value="Ribosomal protein S5 domain 2-like"/>
    <property type="match status" value="1"/>
</dbReference>
<evidence type="ECO:0000256" key="2">
    <source>
        <dbReference type="ARBA" id="ARBA00022741"/>
    </source>
</evidence>
<dbReference type="Gene3D" id="3.40.50.11260">
    <property type="match status" value="1"/>
</dbReference>
<dbReference type="InterPro" id="IPR001404">
    <property type="entry name" value="Hsp90_fam"/>
</dbReference>
<feature type="region of interest" description="Disordered" evidence="5">
    <location>
        <begin position="209"/>
        <end position="240"/>
    </location>
</feature>
<dbReference type="PROSITE" id="PS00298">
    <property type="entry name" value="HSP90"/>
    <property type="match status" value="1"/>
</dbReference>
<dbReference type="CDD" id="cd16927">
    <property type="entry name" value="HATPase_Hsp90-like"/>
    <property type="match status" value="1"/>
</dbReference>
<name>A0ABT8DQM1_9FLAO</name>
<protein>
    <submittedName>
        <fullName evidence="6">Molecular chaperone HtpG</fullName>
    </submittedName>
</protein>
<evidence type="ECO:0000313" key="6">
    <source>
        <dbReference type="EMBL" id="MDN3725362.1"/>
    </source>
</evidence>
<dbReference type="Gene3D" id="3.30.565.10">
    <property type="entry name" value="Histidine kinase-like ATPase, C-terminal domain"/>
    <property type="match status" value="1"/>
</dbReference>
<gene>
    <name evidence="6" type="primary">htpG</name>
    <name evidence="6" type="ORF">QRD02_13320</name>
</gene>
<dbReference type="InterPro" id="IPR020575">
    <property type="entry name" value="Hsp90_N"/>
</dbReference>
<accession>A0ABT8DQM1</accession>
<dbReference type="InterPro" id="IPR037196">
    <property type="entry name" value="HSP90_C"/>
</dbReference>
<dbReference type="NCBIfam" id="NF003555">
    <property type="entry name" value="PRK05218.1"/>
    <property type="match status" value="1"/>
</dbReference>
<dbReference type="EMBL" id="JAUGQQ010000014">
    <property type="protein sequence ID" value="MDN3725362.1"/>
    <property type="molecule type" value="Genomic_DNA"/>
</dbReference>
<dbReference type="SUPFAM" id="SSF55874">
    <property type="entry name" value="ATPase domain of HSP90 chaperone/DNA topoisomerase II/histidine kinase"/>
    <property type="match status" value="1"/>
</dbReference>
<keyword evidence="3" id="KW-0067">ATP-binding</keyword>
<reference evidence="6 7" key="1">
    <citation type="submission" date="2023-06" db="EMBL/GenBank/DDBJ databases">
        <authorList>
            <person name="Ye Y.-Q."/>
            <person name="Du Z.-J."/>
        </authorList>
    </citation>
    <scope>NUCLEOTIDE SEQUENCE [LARGE SCALE GENOMIC DNA]</scope>
    <source>
        <strain evidence="6 7">SDUM287046</strain>
    </source>
</reference>
<dbReference type="InterPro" id="IPR019805">
    <property type="entry name" value="Heat_shock_protein_90_CS"/>
</dbReference>
<dbReference type="Gene3D" id="3.30.230.80">
    <property type="match status" value="1"/>
</dbReference>
<comment type="similarity">
    <text evidence="1">Belongs to the heat shock protein 90 family.</text>
</comment>
<dbReference type="PRINTS" id="PR00775">
    <property type="entry name" value="HEATSHOCK90"/>
</dbReference>